<reference evidence="1 2" key="2">
    <citation type="journal article" date="2022" name="Mol. Ecol. Resour.">
        <title>The genomes of chicory, endive, great burdock and yacon provide insights into Asteraceae paleo-polyploidization history and plant inulin production.</title>
        <authorList>
            <person name="Fan W."/>
            <person name="Wang S."/>
            <person name="Wang H."/>
            <person name="Wang A."/>
            <person name="Jiang F."/>
            <person name="Liu H."/>
            <person name="Zhao H."/>
            <person name="Xu D."/>
            <person name="Zhang Y."/>
        </authorList>
    </citation>
    <scope>NUCLEOTIDE SEQUENCE [LARGE SCALE GENOMIC DNA]</scope>
    <source>
        <strain evidence="2">cv. Yunnan</strain>
        <tissue evidence="1">Leaves</tissue>
    </source>
</reference>
<name>A0ACB9GP53_9ASTR</name>
<accession>A0ACB9GP53</accession>
<dbReference type="Proteomes" id="UP001056120">
    <property type="component" value="Linkage Group LG14"/>
</dbReference>
<gene>
    <name evidence="1" type="ORF">L1987_43901</name>
</gene>
<evidence type="ECO:0000313" key="1">
    <source>
        <dbReference type="EMBL" id="KAI3784796.1"/>
    </source>
</evidence>
<comment type="caution">
    <text evidence="1">The sequence shown here is derived from an EMBL/GenBank/DDBJ whole genome shotgun (WGS) entry which is preliminary data.</text>
</comment>
<evidence type="ECO:0000313" key="2">
    <source>
        <dbReference type="Proteomes" id="UP001056120"/>
    </source>
</evidence>
<keyword evidence="2" id="KW-1185">Reference proteome</keyword>
<organism evidence="1 2">
    <name type="scientific">Smallanthus sonchifolius</name>
    <dbReference type="NCBI Taxonomy" id="185202"/>
    <lineage>
        <taxon>Eukaryota</taxon>
        <taxon>Viridiplantae</taxon>
        <taxon>Streptophyta</taxon>
        <taxon>Embryophyta</taxon>
        <taxon>Tracheophyta</taxon>
        <taxon>Spermatophyta</taxon>
        <taxon>Magnoliopsida</taxon>
        <taxon>eudicotyledons</taxon>
        <taxon>Gunneridae</taxon>
        <taxon>Pentapetalae</taxon>
        <taxon>asterids</taxon>
        <taxon>campanulids</taxon>
        <taxon>Asterales</taxon>
        <taxon>Asteraceae</taxon>
        <taxon>Asteroideae</taxon>
        <taxon>Heliantheae alliance</taxon>
        <taxon>Millerieae</taxon>
        <taxon>Smallanthus</taxon>
    </lineage>
</organism>
<dbReference type="EMBL" id="CM042031">
    <property type="protein sequence ID" value="KAI3784796.1"/>
    <property type="molecule type" value="Genomic_DNA"/>
</dbReference>
<reference evidence="2" key="1">
    <citation type="journal article" date="2022" name="Mol. Ecol. Resour.">
        <title>The genomes of chicory, endive, great burdock and yacon provide insights into Asteraceae palaeo-polyploidization history and plant inulin production.</title>
        <authorList>
            <person name="Fan W."/>
            <person name="Wang S."/>
            <person name="Wang H."/>
            <person name="Wang A."/>
            <person name="Jiang F."/>
            <person name="Liu H."/>
            <person name="Zhao H."/>
            <person name="Xu D."/>
            <person name="Zhang Y."/>
        </authorList>
    </citation>
    <scope>NUCLEOTIDE SEQUENCE [LARGE SCALE GENOMIC DNA]</scope>
    <source>
        <strain evidence="2">cv. Yunnan</strain>
    </source>
</reference>
<proteinExistence type="predicted"/>
<sequence>MGVPVHLWESQVFDTIAASMGKVVARSHATFNGEGGDLIRDTIGIIAEKEWNIQEEISLKWRNKTYTVWCKEDDDGWCKESQSPEKEIPTPKKDLKRHEEHVMTKPGSLEHRPVEEAPAHGGMAQQILNPPGPNPRKRPRYQPNDNDPFLLDAITHKLGKEGNEKSDRQEKFKTPDLNSAMAIPTTGLKDRDEIRETEERFSHSAEGEIRTKDQEGVENEVKATIEMGQMLGINLQNKEELIRMAIQGEGVKIGSP</sequence>
<protein>
    <submittedName>
        <fullName evidence="1">Uncharacterized protein</fullName>
    </submittedName>
</protein>